<evidence type="ECO:0000256" key="1">
    <source>
        <dbReference type="SAM" id="Phobius"/>
    </source>
</evidence>
<feature type="transmembrane region" description="Helical" evidence="1">
    <location>
        <begin position="75"/>
        <end position="94"/>
    </location>
</feature>
<proteinExistence type="predicted"/>
<dbReference type="EMBL" id="ML732384">
    <property type="protein sequence ID" value="KAB8068583.1"/>
    <property type="molecule type" value="Genomic_DNA"/>
</dbReference>
<keyword evidence="1" id="KW-1133">Transmembrane helix</keyword>
<evidence type="ECO:0000313" key="2">
    <source>
        <dbReference type="EMBL" id="KAB8068583.1"/>
    </source>
</evidence>
<sequence length="101" mass="11317">MGESLRRLCVRGARPSCDTLVQYAACLFSLLVLGLGGDWYHSIPIILVGVVLHLFFFKVSVFLSSLRRTVFSCPLLICGLRALWGSYALFLFSLRCWVGRS</sequence>
<keyword evidence="1" id="KW-0812">Transmembrane</keyword>
<organism evidence="2 3">
    <name type="scientific">Aspergillus leporis</name>
    <dbReference type="NCBI Taxonomy" id="41062"/>
    <lineage>
        <taxon>Eukaryota</taxon>
        <taxon>Fungi</taxon>
        <taxon>Dikarya</taxon>
        <taxon>Ascomycota</taxon>
        <taxon>Pezizomycotina</taxon>
        <taxon>Eurotiomycetes</taxon>
        <taxon>Eurotiomycetidae</taxon>
        <taxon>Eurotiales</taxon>
        <taxon>Aspergillaceae</taxon>
        <taxon>Aspergillus</taxon>
        <taxon>Aspergillus subgen. Circumdati</taxon>
    </lineage>
</organism>
<name>A0A5N5WJE3_9EURO</name>
<reference evidence="2 3" key="1">
    <citation type="submission" date="2019-04" db="EMBL/GenBank/DDBJ databases">
        <title>Friends and foes A comparative genomics study of 23 Aspergillus species from section Flavi.</title>
        <authorList>
            <consortium name="DOE Joint Genome Institute"/>
            <person name="Kjaerbolling I."/>
            <person name="Vesth T."/>
            <person name="Frisvad J.C."/>
            <person name="Nybo J.L."/>
            <person name="Theobald S."/>
            <person name="Kildgaard S."/>
            <person name="Isbrandt T."/>
            <person name="Kuo A."/>
            <person name="Sato A."/>
            <person name="Lyhne E.K."/>
            <person name="Kogle M.E."/>
            <person name="Wiebenga A."/>
            <person name="Kun R.S."/>
            <person name="Lubbers R.J."/>
            <person name="Makela M.R."/>
            <person name="Barry K."/>
            <person name="Chovatia M."/>
            <person name="Clum A."/>
            <person name="Daum C."/>
            <person name="Haridas S."/>
            <person name="He G."/>
            <person name="LaButti K."/>
            <person name="Lipzen A."/>
            <person name="Mondo S."/>
            <person name="Riley R."/>
            <person name="Salamov A."/>
            <person name="Simmons B.A."/>
            <person name="Magnuson J.K."/>
            <person name="Henrissat B."/>
            <person name="Mortensen U.H."/>
            <person name="Larsen T.O."/>
            <person name="Devries R.P."/>
            <person name="Grigoriev I.V."/>
            <person name="Machida M."/>
            <person name="Baker S.E."/>
            <person name="Andersen M.R."/>
        </authorList>
    </citation>
    <scope>NUCLEOTIDE SEQUENCE [LARGE SCALE GENOMIC DNA]</scope>
    <source>
        <strain evidence="2 3">CBS 151.66</strain>
    </source>
</reference>
<dbReference type="Proteomes" id="UP000326565">
    <property type="component" value="Unassembled WGS sequence"/>
</dbReference>
<keyword evidence="1" id="KW-0472">Membrane</keyword>
<accession>A0A5N5WJE3</accession>
<feature type="transmembrane region" description="Helical" evidence="1">
    <location>
        <begin position="20"/>
        <end position="37"/>
    </location>
</feature>
<keyword evidence="3" id="KW-1185">Reference proteome</keyword>
<dbReference type="AlphaFoldDB" id="A0A5N5WJE3"/>
<feature type="transmembrane region" description="Helical" evidence="1">
    <location>
        <begin position="43"/>
        <end position="63"/>
    </location>
</feature>
<gene>
    <name evidence="2" type="ORF">BDV29DRAFT_184334</name>
</gene>
<protein>
    <submittedName>
        <fullName evidence="2">Uncharacterized protein</fullName>
    </submittedName>
</protein>
<evidence type="ECO:0000313" key="3">
    <source>
        <dbReference type="Proteomes" id="UP000326565"/>
    </source>
</evidence>